<dbReference type="EMBL" id="CP056065">
    <property type="protein sequence ID" value="UKJ87974.2"/>
    <property type="molecule type" value="Genomic_DNA"/>
</dbReference>
<accession>A0A976M596</accession>
<feature type="signal peptide" evidence="2">
    <location>
        <begin position="1"/>
        <end position="25"/>
    </location>
</feature>
<evidence type="ECO:0000313" key="4">
    <source>
        <dbReference type="Proteomes" id="UP000244803"/>
    </source>
</evidence>
<feature type="region of interest" description="Disordered" evidence="1">
    <location>
        <begin position="967"/>
        <end position="1102"/>
    </location>
</feature>
<feature type="compositionally biased region" description="Polar residues" evidence="1">
    <location>
        <begin position="781"/>
        <end position="798"/>
    </location>
</feature>
<feature type="region of interest" description="Disordered" evidence="1">
    <location>
        <begin position="440"/>
        <end position="472"/>
    </location>
</feature>
<evidence type="ECO:0000313" key="3">
    <source>
        <dbReference type="EMBL" id="UKJ87974.2"/>
    </source>
</evidence>
<name>A0A976M596_THEOR</name>
<feature type="region of interest" description="Disordered" evidence="1">
    <location>
        <begin position="675"/>
        <end position="888"/>
    </location>
</feature>
<feature type="compositionally biased region" description="Low complexity" evidence="1">
    <location>
        <begin position="1062"/>
        <end position="1083"/>
    </location>
</feature>
<feature type="compositionally biased region" description="Basic and acidic residues" evidence="1">
    <location>
        <begin position="456"/>
        <end position="472"/>
    </location>
</feature>
<feature type="chain" id="PRO_5037976236" evidence="2">
    <location>
        <begin position="26"/>
        <end position="1234"/>
    </location>
</feature>
<dbReference type="AlphaFoldDB" id="A0A976M596"/>
<dbReference type="Proteomes" id="UP000244803">
    <property type="component" value="Chromosome 1"/>
</dbReference>
<sequence>MAINIALKYLVLYLLLFNGWNPAESAGSDNTLEQSITTKYSTDYTVNNVKRKSSEENKYNVQIIEEARTSSTHHSKSYRKVERSSFTESASEAESPKALPKHLKQTPEEFKLRASGTASVNKPIINLIDLDVKNKTSTNEVTYLYNQQTDVHQFLAKEGYAFRQVTKGNYLVWQYQGSQYGYEVIIITENGESSCRVNFSDYSHCTPIVPQARAYVYPQTLSRTSTSGISVPSDGSDFSDPNVHHVILDIKNKFSQGPITYRRDPGKDLELFTIQEPYTFGLILKGHKVLWDYKGGDYPCAALLKRGSSGRQKLKVYFSRDLDFVGLPKIKVDPNSHTQTEARSETLKHVTPTVENTTEFGPKLLYDVQYTLDMLSASVAPPMQYDGGLVGGQPLIEGRDYINLDMRAPSPYIGPQVYQVPDGYNLIHSIDIDLSPKKAQVAGPSGAQASGADGGIHIDDSRPPKQEPLHSGDEQINLVDGKAPVVENLHSDGDNGINLVDRRASPGRISSEDDTVVIERRRRPAFVATSAGQIGVPIQAGYVPDPMMTFTGAPGYGQPFFSSYTPQVAPMGAPMFQPVETSPLGMTAGAGGYPQPIPFPQDDGYYYVEEIPIVTSVRPRESKTTVRIEGEAEVEEVTEEDEILVEEVFESDTDNETKDFDVVVVTAPQGRKVTLNDIKDKEKEASQAQTKDPKDQKVSSMLSKDPKTGSGLLGKSAEPPKVEPPKAEPPKATPATRTDRDIFSHTYQPVYSRRSHASNVRAHSSSSTSASRFESKSASADTGTSSLTSRLNQASKATSKTEDQSSKEDSSKTTYTKYVKLPTDSSSSTTGDDKAASTQPGKPASGAAKSPSDSTTPKPGQVTDAKAAAGQKAKEAAPSDQNPLSCDDDDLFTEYYSPLLAKVSYPEKVEIAPPQEYAGLPIGYEEDIFDTMYETVYSSRSYWSEKLDKTGSSFDIFSPVYEPFYGGSSTASQKKAQPAQGVLNPAESKEGQKAAPAQPPKKTSSEDDDMFNEWYTPTYSGSAHSSTSTSTTPSAKAQATATRRESIKPAGAASNLGSSTRTATPKSGSTATPASSGSTTPKAQSAGSTSGGEDEFNIDDSSSSKPIELQIFTLNSDNSTSQNDTTKYECKEFGISKNMYMYTFNKGAKCVKVKFGSKEWNYDSSKYSGKYPEKVVHNTTTDELAVVIDDDNRTCCILVGARNASPLLLFLSISDLLWIILTTLSFRSSSLILN</sequence>
<evidence type="ECO:0000256" key="1">
    <source>
        <dbReference type="SAM" id="MobiDB-lite"/>
    </source>
</evidence>
<proteinExistence type="predicted"/>
<feature type="compositionally biased region" description="Basic and acidic residues" evidence="1">
    <location>
        <begin position="677"/>
        <end position="697"/>
    </location>
</feature>
<feature type="region of interest" description="Disordered" evidence="1">
    <location>
        <begin position="70"/>
        <end position="101"/>
    </location>
</feature>
<evidence type="ECO:0000256" key="2">
    <source>
        <dbReference type="SAM" id="SignalP"/>
    </source>
</evidence>
<reference evidence="3" key="1">
    <citation type="submission" date="2022-07" db="EMBL/GenBank/DDBJ databases">
        <title>Evaluation of T. orientalis genome assembly methods using nanopore sequencing and analysis of variation between genomes.</title>
        <authorList>
            <person name="Yam J."/>
            <person name="Micallef M.L."/>
            <person name="Liu M."/>
            <person name="Djordjevic S.P."/>
            <person name="Bogema D.R."/>
            <person name="Jenkins C."/>
        </authorList>
    </citation>
    <scope>NUCLEOTIDE SEQUENCE</scope>
    <source>
        <strain evidence="3">Fish Creek</strain>
    </source>
</reference>
<feature type="compositionally biased region" description="Low complexity" evidence="1">
    <location>
        <begin position="757"/>
        <end position="780"/>
    </location>
</feature>
<gene>
    <name evidence="3" type="ORF">MACJ_000416</name>
</gene>
<feature type="compositionally biased region" description="Basic and acidic residues" evidence="1">
    <location>
        <begin position="718"/>
        <end position="729"/>
    </location>
</feature>
<protein>
    <submittedName>
        <fullName evidence="3">Uncharacterized protein</fullName>
    </submittedName>
</protein>
<keyword evidence="2" id="KW-0732">Signal</keyword>
<organism evidence="3 4">
    <name type="scientific">Theileria orientalis</name>
    <dbReference type="NCBI Taxonomy" id="68886"/>
    <lineage>
        <taxon>Eukaryota</taxon>
        <taxon>Sar</taxon>
        <taxon>Alveolata</taxon>
        <taxon>Apicomplexa</taxon>
        <taxon>Aconoidasida</taxon>
        <taxon>Piroplasmida</taxon>
        <taxon>Theileriidae</taxon>
        <taxon>Theileria</taxon>
    </lineage>
</organism>
<feature type="compositionally biased region" description="Basic and acidic residues" evidence="1">
    <location>
        <begin position="799"/>
        <end position="811"/>
    </location>
</feature>
<dbReference type="OrthoDB" id="10582103at2759"/>
<feature type="compositionally biased region" description="Low complexity" evidence="1">
    <location>
        <begin position="1018"/>
        <end position="1041"/>
    </location>
</feature>